<gene>
    <name evidence="1" type="ORF">Cgig2_027173</name>
</gene>
<dbReference type="EMBL" id="JAKOGI010000024">
    <property type="protein sequence ID" value="KAJ8449171.1"/>
    <property type="molecule type" value="Genomic_DNA"/>
</dbReference>
<name>A0A9Q1KQV0_9CARY</name>
<protein>
    <submittedName>
        <fullName evidence="1">Uncharacterized protein</fullName>
    </submittedName>
</protein>
<evidence type="ECO:0000313" key="2">
    <source>
        <dbReference type="Proteomes" id="UP001153076"/>
    </source>
</evidence>
<dbReference type="Proteomes" id="UP001153076">
    <property type="component" value="Unassembled WGS sequence"/>
</dbReference>
<dbReference type="AlphaFoldDB" id="A0A9Q1KQV0"/>
<reference evidence="1" key="1">
    <citation type="submission" date="2022-04" db="EMBL/GenBank/DDBJ databases">
        <title>Carnegiea gigantea Genome sequencing and assembly v2.</title>
        <authorList>
            <person name="Copetti D."/>
            <person name="Sanderson M.J."/>
            <person name="Burquez A."/>
            <person name="Wojciechowski M.F."/>
        </authorList>
    </citation>
    <scope>NUCLEOTIDE SEQUENCE</scope>
    <source>
        <strain evidence="1">SGP5-SGP5p</strain>
        <tissue evidence="1">Aerial part</tissue>
    </source>
</reference>
<sequence length="174" mass="20113">MANQVQAYSYGEWAAAHVEEQQSLTAMIGFTVEQRLQLQVGLLRPTQPVTHSRLKATVQHSRLGIIVGQKQQLQWMGVVVLKGHPSKMVMNQPMIQFRDTLGSHGYKKKRCKKRTLSYSYKDEKSCINVCRGYVNPFYAMVLEKVNRESNGDEKFLVIWSFYPALHRLLTLRRN</sequence>
<keyword evidence="2" id="KW-1185">Reference proteome</keyword>
<proteinExistence type="predicted"/>
<organism evidence="1 2">
    <name type="scientific">Carnegiea gigantea</name>
    <dbReference type="NCBI Taxonomy" id="171969"/>
    <lineage>
        <taxon>Eukaryota</taxon>
        <taxon>Viridiplantae</taxon>
        <taxon>Streptophyta</taxon>
        <taxon>Embryophyta</taxon>
        <taxon>Tracheophyta</taxon>
        <taxon>Spermatophyta</taxon>
        <taxon>Magnoliopsida</taxon>
        <taxon>eudicotyledons</taxon>
        <taxon>Gunneridae</taxon>
        <taxon>Pentapetalae</taxon>
        <taxon>Caryophyllales</taxon>
        <taxon>Cactineae</taxon>
        <taxon>Cactaceae</taxon>
        <taxon>Cactoideae</taxon>
        <taxon>Echinocereeae</taxon>
        <taxon>Carnegiea</taxon>
    </lineage>
</organism>
<accession>A0A9Q1KQV0</accession>
<comment type="caution">
    <text evidence="1">The sequence shown here is derived from an EMBL/GenBank/DDBJ whole genome shotgun (WGS) entry which is preliminary data.</text>
</comment>
<evidence type="ECO:0000313" key="1">
    <source>
        <dbReference type="EMBL" id="KAJ8449171.1"/>
    </source>
</evidence>